<evidence type="ECO:0000256" key="3">
    <source>
        <dbReference type="ARBA" id="ARBA00022679"/>
    </source>
</evidence>
<dbReference type="InterPro" id="IPR017441">
    <property type="entry name" value="Protein_kinase_ATP_BS"/>
</dbReference>
<dbReference type="Gene3D" id="3.30.200.20">
    <property type="entry name" value="Phosphorylase Kinase, domain 1"/>
    <property type="match status" value="1"/>
</dbReference>
<dbReference type="Pfam" id="PF00069">
    <property type="entry name" value="Pkinase"/>
    <property type="match status" value="1"/>
</dbReference>
<dbReference type="SMART" id="SM00220">
    <property type="entry name" value="S_TKc"/>
    <property type="match status" value="1"/>
</dbReference>
<organism evidence="10 11">
    <name type="scientific">Xenopus laevis</name>
    <name type="common">African clawed frog</name>
    <dbReference type="NCBI Taxonomy" id="8355"/>
    <lineage>
        <taxon>Eukaryota</taxon>
        <taxon>Metazoa</taxon>
        <taxon>Chordata</taxon>
        <taxon>Craniata</taxon>
        <taxon>Vertebrata</taxon>
        <taxon>Euteleostomi</taxon>
        <taxon>Amphibia</taxon>
        <taxon>Batrachia</taxon>
        <taxon>Anura</taxon>
        <taxon>Pipoidea</taxon>
        <taxon>Pipidae</taxon>
        <taxon>Xenopodinae</taxon>
        <taxon>Xenopus</taxon>
        <taxon>Xenopus</taxon>
    </lineage>
</organism>
<name>A0A974I0A0_XENLA</name>
<keyword evidence="6 7" id="KW-0067">ATP-binding</keyword>
<dbReference type="FunFam" id="1.10.510.10:FF:000210">
    <property type="entry name" value="Non-specific serine/threonine protein kinase"/>
    <property type="match status" value="1"/>
</dbReference>
<evidence type="ECO:0000256" key="1">
    <source>
        <dbReference type="ARBA" id="ARBA00022527"/>
    </source>
</evidence>
<dbReference type="InterPro" id="IPR000719">
    <property type="entry name" value="Prot_kinase_dom"/>
</dbReference>
<feature type="domain" description="Protein kinase" evidence="9">
    <location>
        <begin position="278"/>
        <end position="528"/>
    </location>
</feature>
<proteinExistence type="predicted"/>
<gene>
    <name evidence="10" type="ORF">XELAEV_18009121mg</name>
</gene>
<evidence type="ECO:0000256" key="7">
    <source>
        <dbReference type="PROSITE-ProRule" id="PRU10141"/>
    </source>
</evidence>
<evidence type="ECO:0000256" key="2">
    <source>
        <dbReference type="ARBA" id="ARBA00022553"/>
    </source>
</evidence>
<dbReference type="Gene3D" id="1.10.510.10">
    <property type="entry name" value="Transferase(Phosphotransferase) domain 1"/>
    <property type="match status" value="1"/>
</dbReference>
<feature type="binding site" evidence="7">
    <location>
        <position position="309"/>
    </location>
    <ligand>
        <name>ATP</name>
        <dbReference type="ChEBI" id="CHEBI:30616"/>
    </ligand>
</feature>
<evidence type="ECO:0000256" key="6">
    <source>
        <dbReference type="ARBA" id="ARBA00022840"/>
    </source>
</evidence>
<dbReference type="SUPFAM" id="SSF56112">
    <property type="entry name" value="Protein kinase-like (PK-like)"/>
    <property type="match status" value="1"/>
</dbReference>
<protein>
    <recommendedName>
        <fullName evidence="9">Protein kinase domain-containing protein</fullName>
    </recommendedName>
</protein>
<keyword evidence="2" id="KW-0597">Phosphoprotein</keyword>
<keyword evidence="5" id="KW-0418">Kinase</keyword>
<dbReference type="Proteomes" id="UP000694892">
    <property type="component" value="Chromosome 1S"/>
</dbReference>
<evidence type="ECO:0000256" key="8">
    <source>
        <dbReference type="SAM" id="MobiDB-lite"/>
    </source>
</evidence>
<reference evidence="11" key="1">
    <citation type="journal article" date="2016" name="Nature">
        <title>Genome evolution in the allotetraploid frog Xenopus laevis.</title>
        <authorList>
            <person name="Session A.M."/>
            <person name="Uno Y."/>
            <person name="Kwon T."/>
            <person name="Chapman J.A."/>
            <person name="Toyoda A."/>
            <person name="Takahashi S."/>
            <person name="Fukui A."/>
            <person name="Hikosaka A."/>
            <person name="Suzuki A."/>
            <person name="Kondo M."/>
            <person name="van Heeringen S.J."/>
            <person name="Quigley I."/>
            <person name="Heinz S."/>
            <person name="Ogino H."/>
            <person name="Ochi H."/>
            <person name="Hellsten U."/>
            <person name="Lyons J.B."/>
            <person name="Simakov O."/>
            <person name="Putnam N."/>
            <person name="Stites J."/>
            <person name="Kuroki Y."/>
            <person name="Tanaka T."/>
            <person name="Michiue T."/>
            <person name="Watanabe M."/>
            <person name="Bogdanovic O."/>
            <person name="Lister R."/>
            <person name="Georgiou G."/>
            <person name="Paranjpe S.S."/>
            <person name="van Kruijsbergen I."/>
            <person name="Shu S."/>
            <person name="Carlson J."/>
            <person name="Kinoshita T."/>
            <person name="Ohta Y."/>
            <person name="Mawaribuchi S."/>
            <person name="Jenkins J."/>
            <person name="Grimwood J."/>
            <person name="Schmutz J."/>
            <person name="Mitros T."/>
            <person name="Mozaffari S.V."/>
            <person name="Suzuki Y."/>
            <person name="Haramoto Y."/>
            <person name="Yamamoto T.S."/>
            <person name="Takagi C."/>
            <person name="Heald R."/>
            <person name="Miller K."/>
            <person name="Haudenschild C."/>
            <person name="Kitzman J."/>
            <person name="Nakayama T."/>
            <person name="Izutsu Y."/>
            <person name="Robert J."/>
            <person name="Fortriede J."/>
            <person name="Burns K."/>
            <person name="Lotay V."/>
            <person name="Karimi K."/>
            <person name="Yasuoka Y."/>
            <person name="Dichmann D.S."/>
            <person name="Flajnik M.F."/>
            <person name="Houston D.W."/>
            <person name="Shendure J."/>
            <person name="DuPasquier L."/>
            <person name="Vize P.D."/>
            <person name="Zorn A.M."/>
            <person name="Ito M."/>
            <person name="Marcotte E.M."/>
            <person name="Wallingford J.B."/>
            <person name="Ito Y."/>
            <person name="Asashima M."/>
            <person name="Ueno N."/>
            <person name="Matsuda Y."/>
            <person name="Veenstra G.J."/>
            <person name="Fujiyama A."/>
            <person name="Harland R.M."/>
            <person name="Taira M."/>
            <person name="Rokhsar D.S."/>
        </authorList>
    </citation>
    <scope>NUCLEOTIDE SEQUENCE [LARGE SCALE GENOMIC DNA]</scope>
    <source>
        <strain evidence="11">J</strain>
    </source>
</reference>
<dbReference type="EMBL" id="CM004467">
    <property type="protein sequence ID" value="OCT96904.1"/>
    <property type="molecule type" value="Genomic_DNA"/>
</dbReference>
<sequence length="558" mass="62935">LLARVWGPPTGFPDRDLAESRPDLDRMGLKIPSDRGRICSLMRSRDPTARLPNARIRSLGPRAHDRICPILPTSRIKCADIGITIYFLTDVLLSFKCAFKRFTGCRKGCTESTILDPAEPPNPSRKIRPNTEPNPNPNLNIQIRGLMMQEIKPYVIEGMMIQGMTPFNMGGLFIQGMTSYMRWLMIQGITPYDMGGLMMHETPPYGMGDLIIQGMTAYDTAGLMMQEITPYVIEGMMMIQGITPFYMGWLLIQGMTSYDMGWLMIQGVGMSPLDVHNYDFHSILGQGGFGKVMLATFANQHVAMKVIKKSPKCNYSSIRIEASVLMMPHESPFLCQGYAAFEAQRHVFLVMEYLSGGSLARQLDFYGSLELDTVLFHSAEIVCGLEFLHNCGIVHRDLKPDNILLDQDGHVKISDFGLAVPNVFGDKTISGRAGTLWYMAPEVLQGQRYNAAVDWWALGIIMCQMASGDSPFYEGNDREKVISSIINDEPRIPRWLNDDLKDLLRKLLEKDPNQRLGAHGNIKYHPYFSSIDWVELEWKKPPMEPLMPSEENPLSFLL</sequence>
<evidence type="ECO:0000313" key="10">
    <source>
        <dbReference type="EMBL" id="OCT96904.1"/>
    </source>
</evidence>
<evidence type="ECO:0000256" key="5">
    <source>
        <dbReference type="ARBA" id="ARBA00022777"/>
    </source>
</evidence>
<accession>A0A974I0A0</accession>
<feature type="non-terminal residue" evidence="10">
    <location>
        <position position="1"/>
    </location>
</feature>
<dbReference type="PROSITE" id="PS00108">
    <property type="entry name" value="PROTEIN_KINASE_ST"/>
    <property type="match status" value="1"/>
</dbReference>
<dbReference type="GO" id="GO:0004674">
    <property type="term" value="F:protein serine/threonine kinase activity"/>
    <property type="evidence" value="ECO:0007669"/>
    <property type="project" value="UniProtKB-KW"/>
</dbReference>
<keyword evidence="4 7" id="KW-0547">Nucleotide-binding</keyword>
<evidence type="ECO:0000256" key="4">
    <source>
        <dbReference type="ARBA" id="ARBA00022741"/>
    </source>
</evidence>
<dbReference type="InterPro" id="IPR011009">
    <property type="entry name" value="Kinase-like_dom_sf"/>
</dbReference>
<dbReference type="GO" id="GO:0005524">
    <property type="term" value="F:ATP binding"/>
    <property type="evidence" value="ECO:0007669"/>
    <property type="project" value="UniProtKB-UniRule"/>
</dbReference>
<dbReference type="PANTHER" id="PTHR24351">
    <property type="entry name" value="RIBOSOMAL PROTEIN S6 KINASE"/>
    <property type="match status" value="1"/>
</dbReference>
<dbReference type="PROSITE" id="PS00107">
    <property type="entry name" value="PROTEIN_KINASE_ATP"/>
    <property type="match status" value="1"/>
</dbReference>
<keyword evidence="1" id="KW-0723">Serine/threonine-protein kinase</keyword>
<feature type="region of interest" description="Disordered" evidence="8">
    <location>
        <begin position="112"/>
        <end position="136"/>
    </location>
</feature>
<dbReference type="AlphaFoldDB" id="A0A974I0A0"/>
<dbReference type="InterPro" id="IPR008271">
    <property type="entry name" value="Ser/Thr_kinase_AS"/>
</dbReference>
<keyword evidence="3" id="KW-0808">Transferase</keyword>
<evidence type="ECO:0000313" key="11">
    <source>
        <dbReference type="Proteomes" id="UP000694892"/>
    </source>
</evidence>
<dbReference type="PROSITE" id="PS50011">
    <property type="entry name" value="PROTEIN_KINASE_DOM"/>
    <property type="match status" value="1"/>
</dbReference>
<evidence type="ECO:0000259" key="9">
    <source>
        <dbReference type="PROSITE" id="PS50011"/>
    </source>
</evidence>